<accession>A0A1C7LZP4</accession>
<keyword evidence="1" id="KW-0175">Coiled coil</keyword>
<dbReference type="Proteomes" id="UP000092993">
    <property type="component" value="Unassembled WGS sequence"/>
</dbReference>
<evidence type="ECO:0000313" key="3">
    <source>
        <dbReference type="EMBL" id="OBZ69647.1"/>
    </source>
</evidence>
<feature type="compositionally biased region" description="Basic and acidic residues" evidence="2">
    <location>
        <begin position="31"/>
        <end position="43"/>
    </location>
</feature>
<evidence type="ECO:0000313" key="4">
    <source>
        <dbReference type="Proteomes" id="UP000092993"/>
    </source>
</evidence>
<name>A0A1C7LZP4_GRIFR</name>
<dbReference type="AlphaFoldDB" id="A0A1C7LZP4"/>
<dbReference type="EMBL" id="LUGG01000015">
    <property type="protein sequence ID" value="OBZ69647.1"/>
    <property type="molecule type" value="Genomic_DNA"/>
</dbReference>
<proteinExistence type="predicted"/>
<evidence type="ECO:0000256" key="2">
    <source>
        <dbReference type="SAM" id="MobiDB-lite"/>
    </source>
</evidence>
<feature type="coiled-coil region" evidence="1">
    <location>
        <begin position="62"/>
        <end position="96"/>
    </location>
</feature>
<protein>
    <submittedName>
        <fullName evidence="3">Uncharacterized protein</fullName>
    </submittedName>
</protein>
<reference evidence="3 4" key="1">
    <citation type="submission" date="2016-03" db="EMBL/GenBank/DDBJ databases">
        <title>Whole genome sequencing of Grifola frondosa 9006-11.</title>
        <authorList>
            <person name="Min B."/>
            <person name="Park H."/>
            <person name="Kim J.-G."/>
            <person name="Cho H."/>
            <person name="Oh Y.-L."/>
            <person name="Kong W.-S."/>
            <person name="Choi I.-G."/>
        </authorList>
    </citation>
    <scope>NUCLEOTIDE SEQUENCE [LARGE SCALE GENOMIC DNA]</scope>
    <source>
        <strain evidence="3 4">9006-11</strain>
    </source>
</reference>
<organism evidence="3 4">
    <name type="scientific">Grifola frondosa</name>
    <name type="common">Maitake</name>
    <name type="synonym">Polyporus frondosus</name>
    <dbReference type="NCBI Taxonomy" id="5627"/>
    <lineage>
        <taxon>Eukaryota</taxon>
        <taxon>Fungi</taxon>
        <taxon>Dikarya</taxon>
        <taxon>Basidiomycota</taxon>
        <taxon>Agaricomycotina</taxon>
        <taxon>Agaricomycetes</taxon>
        <taxon>Polyporales</taxon>
        <taxon>Grifolaceae</taxon>
        <taxon>Grifola</taxon>
    </lineage>
</organism>
<sequence>MREKKPIGIEEQDIKAALNSVKGGKAPRSADVNERTKLDEPRMRAGVKRRERARVEYEILKRKSEERMKKEFMNEVKAAKRDVEDMKKKHNHERQQW</sequence>
<keyword evidence="4" id="KW-1185">Reference proteome</keyword>
<comment type="caution">
    <text evidence="3">The sequence shown here is derived from an EMBL/GenBank/DDBJ whole genome shotgun (WGS) entry which is preliminary data.</text>
</comment>
<gene>
    <name evidence="3" type="ORF">A0H81_10335</name>
</gene>
<feature type="region of interest" description="Disordered" evidence="2">
    <location>
        <begin position="18"/>
        <end position="49"/>
    </location>
</feature>
<evidence type="ECO:0000256" key="1">
    <source>
        <dbReference type="SAM" id="Coils"/>
    </source>
</evidence>